<sequence>MRILLTGSSGWLGRFLAPRLRARGDEVIGLDVAPGADTDVLGSVADGALVDRVFAENGIEAVIHAGALHKPDIARYPAQSFVDVNVTGTLNLLEAATQAGHDRFVFTSTTSLMISQAIRAEAGDAAVWLDEAAGPLAPRNIYGVTKLAAEGLCRLFHIEHGLNTIVLRTSRFFPEDDDTLDHLSGPNLKANEFLNRRLTVEDAADAHIAALDKAPEIGFDVLVVSAPTPFARSEARELKADAASVIARYFPDAAELYARRGWLLPRSIGRVYDARRMERVLGFRCRTDFAAILAVLEEGADLPFHHDPNYVSPKERSRPVSTNRELG</sequence>
<dbReference type="RefSeq" id="WP_209593725.1">
    <property type="nucleotide sequence ID" value="NZ_JAGJCF010000003.1"/>
</dbReference>
<organism evidence="3 4">
    <name type="scientific">Jiella mangrovi</name>
    <dbReference type="NCBI Taxonomy" id="2821407"/>
    <lineage>
        <taxon>Bacteria</taxon>
        <taxon>Pseudomonadati</taxon>
        <taxon>Pseudomonadota</taxon>
        <taxon>Alphaproteobacteria</taxon>
        <taxon>Hyphomicrobiales</taxon>
        <taxon>Aurantimonadaceae</taxon>
        <taxon>Jiella</taxon>
    </lineage>
</organism>
<evidence type="ECO:0000256" key="1">
    <source>
        <dbReference type="SAM" id="MobiDB-lite"/>
    </source>
</evidence>
<dbReference type="Pfam" id="PF01370">
    <property type="entry name" value="Epimerase"/>
    <property type="match status" value="1"/>
</dbReference>
<dbReference type="Proteomes" id="UP000678276">
    <property type="component" value="Unassembled WGS sequence"/>
</dbReference>
<dbReference type="SUPFAM" id="SSF51735">
    <property type="entry name" value="NAD(P)-binding Rossmann-fold domains"/>
    <property type="match status" value="1"/>
</dbReference>
<dbReference type="PANTHER" id="PTHR43245">
    <property type="entry name" value="BIFUNCTIONAL POLYMYXIN RESISTANCE PROTEIN ARNA"/>
    <property type="match status" value="1"/>
</dbReference>
<accession>A0ABS4BHA0</accession>
<evidence type="ECO:0000259" key="2">
    <source>
        <dbReference type="Pfam" id="PF01370"/>
    </source>
</evidence>
<dbReference type="Gene3D" id="3.40.50.720">
    <property type="entry name" value="NAD(P)-binding Rossmann-like Domain"/>
    <property type="match status" value="1"/>
</dbReference>
<name>A0ABS4BHA0_9HYPH</name>
<dbReference type="InterPro" id="IPR036291">
    <property type="entry name" value="NAD(P)-bd_dom_sf"/>
</dbReference>
<feature type="region of interest" description="Disordered" evidence="1">
    <location>
        <begin position="307"/>
        <end position="327"/>
    </location>
</feature>
<proteinExistence type="predicted"/>
<dbReference type="EMBL" id="JAGJCF010000003">
    <property type="protein sequence ID" value="MBP0615320.1"/>
    <property type="molecule type" value="Genomic_DNA"/>
</dbReference>
<dbReference type="InterPro" id="IPR001509">
    <property type="entry name" value="Epimerase_deHydtase"/>
</dbReference>
<protein>
    <submittedName>
        <fullName evidence="3">NAD(P)-dependent oxidoreductase</fullName>
    </submittedName>
</protein>
<evidence type="ECO:0000313" key="4">
    <source>
        <dbReference type="Proteomes" id="UP000678276"/>
    </source>
</evidence>
<feature type="domain" description="NAD-dependent epimerase/dehydratase" evidence="2">
    <location>
        <begin position="3"/>
        <end position="173"/>
    </location>
</feature>
<keyword evidence="4" id="KW-1185">Reference proteome</keyword>
<feature type="compositionally biased region" description="Basic and acidic residues" evidence="1">
    <location>
        <begin position="307"/>
        <end position="318"/>
    </location>
</feature>
<comment type="caution">
    <text evidence="3">The sequence shown here is derived from an EMBL/GenBank/DDBJ whole genome shotgun (WGS) entry which is preliminary data.</text>
</comment>
<dbReference type="PANTHER" id="PTHR43245:SF54">
    <property type="entry name" value="BLL0593 PROTEIN"/>
    <property type="match status" value="1"/>
</dbReference>
<dbReference type="InterPro" id="IPR050177">
    <property type="entry name" value="Lipid_A_modif_metabolic_enz"/>
</dbReference>
<evidence type="ECO:0000313" key="3">
    <source>
        <dbReference type="EMBL" id="MBP0615320.1"/>
    </source>
</evidence>
<dbReference type="CDD" id="cd08946">
    <property type="entry name" value="SDR_e"/>
    <property type="match status" value="1"/>
</dbReference>
<reference evidence="3 4" key="1">
    <citation type="submission" date="2021-04" db="EMBL/GenBank/DDBJ databases">
        <title>Whole genome sequence of Jiella sp. KSK16Y-1.</title>
        <authorList>
            <person name="Tuo L."/>
        </authorList>
    </citation>
    <scope>NUCLEOTIDE SEQUENCE [LARGE SCALE GENOMIC DNA]</scope>
    <source>
        <strain evidence="3 4">KSK16Y-1</strain>
    </source>
</reference>
<gene>
    <name evidence="3" type="ORF">J6595_06990</name>
</gene>